<proteinExistence type="predicted"/>
<name>A0A5K7ZLH2_9BACT</name>
<dbReference type="AlphaFoldDB" id="A0A5K7ZLH2"/>
<reference evidence="2 3" key="1">
    <citation type="submission" date="2019-11" db="EMBL/GenBank/DDBJ databases">
        <title>Comparative genomics of hydrocarbon-degrading Desulfosarcina strains.</title>
        <authorList>
            <person name="Watanabe M."/>
            <person name="Kojima H."/>
            <person name="Fukui M."/>
        </authorList>
    </citation>
    <scope>NUCLEOTIDE SEQUENCE [LARGE SCALE GENOMIC DNA]</scope>
    <source>
        <strain evidence="2 3">28bB2T</strain>
    </source>
</reference>
<organism evidence="2 3">
    <name type="scientific">Desulfosarcina ovata subsp. sediminis</name>
    <dbReference type="NCBI Taxonomy" id="885957"/>
    <lineage>
        <taxon>Bacteria</taxon>
        <taxon>Pseudomonadati</taxon>
        <taxon>Thermodesulfobacteriota</taxon>
        <taxon>Desulfobacteria</taxon>
        <taxon>Desulfobacterales</taxon>
        <taxon>Desulfosarcinaceae</taxon>
        <taxon>Desulfosarcina</taxon>
    </lineage>
</organism>
<protein>
    <recommendedName>
        <fullName evidence="4">Cache domain-containing protein</fullName>
    </recommendedName>
</protein>
<evidence type="ECO:0008006" key="4">
    <source>
        <dbReference type="Google" id="ProtNLM"/>
    </source>
</evidence>
<dbReference type="RefSeq" id="WP_173179143.1">
    <property type="nucleotide sequence ID" value="NZ_AP021876.1"/>
</dbReference>
<keyword evidence="1" id="KW-1133">Transmembrane helix</keyword>
<dbReference type="EMBL" id="AP021876">
    <property type="protein sequence ID" value="BBO80867.1"/>
    <property type="molecule type" value="Genomic_DNA"/>
</dbReference>
<dbReference type="KEGG" id="dov:DSCO28_14330"/>
<dbReference type="CDD" id="cd18774">
    <property type="entry name" value="PDC2_HK_sensor"/>
    <property type="match status" value="1"/>
</dbReference>
<evidence type="ECO:0000313" key="3">
    <source>
        <dbReference type="Proteomes" id="UP000425960"/>
    </source>
</evidence>
<dbReference type="Proteomes" id="UP000425960">
    <property type="component" value="Chromosome"/>
</dbReference>
<feature type="transmembrane region" description="Helical" evidence="1">
    <location>
        <begin position="299"/>
        <end position="321"/>
    </location>
</feature>
<evidence type="ECO:0000313" key="2">
    <source>
        <dbReference type="EMBL" id="BBO80867.1"/>
    </source>
</evidence>
<accession>A0A5K7ZLH2</accession>
<keyword evidence="1" id="KW-0472">Membrane</keyword>
<sequence length="340" mass="37924">MMFEKSTIPIGKTATLAMILLILLAGGAWFYRVQELSVQQAVKTNLSAIVQLKVEQISKWREERLLDGIDLMNRPFLIRRIAKWLQKSPESDAESILEELQAVQGKHDYADVLLVDPEGRLLKSLAGENIVHLEYASALASAMRERKPVFVELQRGIHYQTPHISVVVPLFTLDGQTRGPLGAIILVSNASQFLYPLIQSWPAPSKSAETVLVQRDGEEVLYLNDLRHRPNSALNLRIPLSRTDLTSVMAVLGKEGIVEGRDYRNIKVLSVIQPVPASPWFMVAKIDAAEAFAEWRFRAILILSLLLSLVGLTGVFALVVWQQEKKTITACSTNPKLPCA</sequence>
<evidence type="ECO:0000256" key="1">
    <source>
        <dbReference type="SAM" id="Phobius"/>
    </source>
</evidence>
<dbReference type="CDD" id="cd18773">
    <property type="entry name" value="PDC1_HK_sensor"/>
    <property type="match status" value="1"/>
</dbReference>
<keyword evidence="1" id="KW-0812">Transmembrane</keyword>
<gene>
    <name evidence="2" type="ORF">DSCO28_14330</name>
</gene>